<keyword evidence="1" id="KW-0175">Coiled coil</keyword>
<evidence type="ECO:0000313" key="3">
    <source>
        <dbReference type="EMBL" id="SVC96825.1"/>
    </source>
</evidence>
<dbReference type="Pfam" id="PF25917">
    <property type="entry name" value="BSH_RND"/>
    <property type="match status" value="1"/>
</dbReference>
<feature type="non-terminal residue" evidence="3">
    <location>
        <position position="220"/>
    </location>
</feature>
<evidence type="ECO:0000256" key="1">
    <source>
        <dbReference type="SAM" id="Coils"/>
    </source>
</evidence>
<feature type="domain" description="Multidrug resistance protein MdtA-like barrel-sandwich hybrid" evidence="2">
    <location>
        <begin position="75"/>
        <end position="213"/>
    </location>
</feature>
<gene>
    <name evidence="3" type="ORF">METZ01_LOCUS349679</name>
</gene>
<dbReference type="InterPro" id="IPR058625">
    <property type="entry name" value="MdtA-like_BSH"/>
</dbReference>
<dbReference type="PANTHER" id="PTHR30158">
    <property type="entry name" value="ACRA/E-RELATED COMPONENT OF DRUG EFFLUX TRANSPORTER"/>
    <property type="match status" value="1"/>
</dbReference>
<dbReference type="Gene3D" id="1.10.287.470">
    <property type="entry name" value="Helix hairpin bin"/>
    <property type="match status" value="1"/>
</dbReference>
<organism evidence="3">
    <name type="scientific">marine metagenome</name>
    <dbReference type="NCBI Taxonomy" id="408172"/>
    <lineage>
        <taxon>unclassified sequences</taxon>
        <taxon>metagenomes</taxon>
        <taxon>ecological metagenomes</taxon>
    </lineage>
</organism>
<dbReference type="GO" id="GO:0005886">
    <property type="term" value="C:plasma membrane"/>
    <property type="evidence" value="ECO:0007669"/>
    <property type="project" value="TreeGrafter"/>
</dbReference>
<name>A0A382RI37_9ZZZZ</name>
<protein>
    <recommendedName>
        <fullName evidence="2">Multidrug resistance protein MdtA-like barrel-sandwich hybrid domain-containing protein</fullName>
    </recommendedName>
</protein>
<accession>A0A382RI37</accession>
<evidence type="ECO:0000259" key="2">
    <source>
        <dbReference type="Pfam" id="PF25917"/>
    </source>
</evidence>
<sequence>MRILIRILQAVLPLAVLGLAGFAALMMIRNRPVVETQPAQSAPPGVRVHVVELQDVALSVISEGTVRPRTESQLVPEISGRVTSVADAFVEGGFFEADDVLVTIDPFDYQQAAVGARAQLAQTRLRLAEEEAEAEVAQREWEELGRGDPRALTLRKPQLEDANAAVAAAEANVVRAERDLERAEIRAPYAGRVRRKSVDVGQFVTVGNPVATVYAVDIAE</sequence>
<dbReference type="EMBL" id="UINC01121564">
    <property type="protein sequence ID" value="SVC96825.1"/>
    <property type="molecule type" value="Genomic_DNA"/>
</dbReference>
<reference evidence="3" key="1">
    <citation type="submission" date="2018-05" db="EMBL/GenBank/DDBJ databases">
        <authorList>
            <person name="Lanie J.A."/>
            <person name="Ng W.-L."/>
            <person name="Kazmierczak K.M."/>
            <person name="Andrzejewski T.M."/>
            <person name="Davidsen T.M."/>
            <person name="Wayne K.J."/>
            <person name="Tettelin H."/>
            <person name="Glass J.I."/>
            <person name="Rusch D."/>
            <person name="Podicherti R."/>
            <person name="Tsui H.-C.T."/>
            <person name="Winkler M.E."/>
        </authorList>
    </citation>
    <scope>NUCLEOTIDE SEQUENCE</scope>
</reference>
<feature type="coiled-coil region" evidence="1">
    <location>
        <begin position="113"/>
        <end position="186"/>
    </location>
</feature>
<proteinExistence type="predicted"/>
<dbReference type="GO" id="GO:0046677">
    <property type="term" value="P:response to antibiotic"/>
    <property type="evidence" value="ECO:0007669"/>
    <property type="project" value="TreeGrafter"/>
</dbReference>
<dbReference type="Gene3D" id="2.40.50.100">
    <property type="match status" value="1"/>
</dbReference>
<dbReference type="SUPFAM" id="SSF111369">
    <property type="entry name" value="HlyD-like secretion proteins"/>
    <property type="match status" value="1"/>
</dbReference>
<dbReference type="AlphaFoldDB" id="A0A382RI37"/>